<reference evidence="1 2" key="1">
    <citation type="submission" date="2024-08" db="EMBL/GenBank/DDBJ databases">
        <title>Insights into the chromosomal genome structure of Flemingia macrophylla.</title>
        <authorList>
            <person name="Ding Y."/>
            <person name="Zhao Y."/>
            <person name="Bi W."/>
            <person name="Wu M."/>
            <person name="Zhao G."/>
            <person name="Gong Y."/>
            <person name="Li W."/>
            <person name="Zhang P."/>
        </authorList>
    </citation>
    <scope>NUCLEOTIDE SEQUENCE [LARGE SCALE GENOMIC DNA]</scope>
    <source>
        <strain evidence="1">DYQJB</strain>
        <tissue evidence="1">Leaf</tissue>
    </source>
</reference>
<protein>
    <submittedName>
        <fullName evidence="1">Uncharacterized protein</fullName>
    </submittedName>
</protein>
<gene>
    <name evidence="1" type="ORF">Fmac_032998</name>
</gene>
<accession>A0ABD1L6I5</accession>
<name>A0ABD1L6I5_9FABA</name>
<dbReference type="EMBL" id="JBGMDY010000011">
    <property type="protein sequence ID" value="KAL2319122.1"/>
    <property type="molecule type" value="Genomic_DNA"/>
</dbReference>
<dbReference type="AlphaFoldDB" id="A0ABD1L6I5"/>
<keyword evidence="2" id="KW-1185">Reference proteome</keyword>
<organism evidence="1 2">
    <name type="scientific">Flemingia macrophylla</name>
    <dbReference type="NCBI Taxonomy" id="520843"/>
    <lineage>
        <taxon>Eukaryota</taxon>
        <taxon>Viridiplantae</taxon>
        <taxon>Streptophyta</taxon>
        <taxon>Embryophyta</taxon>
        <taxon>Tracheophyta</taxon>
        <taxon>Spermatophyta</taxon>
        <taxon>Magnoliopsida</taxon>
        <taxon>eudicotyledons</taxon>
        <taxon>Gunneridae</taxon>
        <taxon>Pentapetalae</taxon>
        <taxon>rosids</taxon>
        <taxon>fabids</taxon>
        <taxon>Fabales</taxon>
        <taxon>Fabaceae</taxon>
        <taxon>Papilionoideae</taxon>
        <taxon>50 kb inversion clade</taxon>
        <taxon>NPAAA clade</taxon>
        <taxon>indigoferoid/millettioid clade</taxon>
        <taxon>Phaseoleae</taxon>
        <taxon>Flemingia</taxon>
    </lineage>
</organism>
<dbReference type="Proteomes" id="UP001603857">
    <property type="component" value="Unassembled WGS sequence"/>
</dbReference>
<proteinExistence type="predicted"/>
<comment type="caution">
    <text evidence="1">The sequence shown here is derived from an EMBL/GenBank/DDBJ whole genome shotgun (WGS) entry which is preliminary data.</text>
</comment>
<evidence type="ECO:0000313" key="1">
    <source>
        <dbReference type="EMBL" id="KAL2319122.1"/>
    </source>
</evidence>
<sequence>MLGEFGAKLHRAKFGTWHPATFLAKLAPHGGRRARFGTPGRGFGKVLALKLFFDP</sequence>
<evidence type="ECO:0000313" key="2">
    <source>
        <dbReference type="Proteomes" id="UP001603857"/>
    </source>
</evidence>